<accession>A0A7X2NI10</accession>
<gene>
    <name evidence="6" type="ORF">FYJ39_01375</name>
</gene>
<comment type="caution">
    <text evidence="6">The sequence shown here is derived from an EMBL/GenBank/DDBJ whole genome shotgun (WGS) entry which is preliminary data.</text>
</comment>
<dbReference type="Proteomes" id="UP000429958">
    <property type="component" value="Unassembled WGS sequence"/>
</dbReference>
<dbReference type="SUPFAM" id="SSF53850">
    <property type="entry name" value="Periplasmic binding protein-like II"/>
    <property type="match status" value="1"/>
</dbReference>
<dbReference type="GO" id="GO:0003700">
    <property type="term" value="F:DNA-binding transcription factor activity"/>
    <property type="evidence" value="ECO:0007669"/>
    <property type="project" value="InterPro"/>
</dbReference>
<dbReference type="InterPro" id="IPR005119">
    <property type="entry name" value="LysR_subst-bd"/>
</dbReference>
<dbReference type="RefSeq" id="WP_287847408.1">
    <property type="nucleotide sequence ID" value="NZ_VUMD01000001.1"/>
</dbReference>
<evidence type="ECO:0000256" key="2">
    <source>
        <dbReference type="ARBA" id="ARBA00023015"/>
    </source>
</evidence>
<evidence type="ECO:0000256" key="3">
    <source>
        <dbReference type="ARBA" id="ARBA00023125"/>
    </source>
</evidence>
<evidence type="ECO:0000259" key="5">
    <source>
        <dbReference type="PROSITE" id="PS50931"/>
    </source>
</evidence>
<name>A0A7X2NI10_9CLOT</name>
<organism evidence="6 7">
    <name type="scientific">Clostridium porci</name>
    <dbReference type="NCBI Taxonomy" id="2605778"/>
    <lineage>
        <taxon>Bacteria</taxon>
        <taxon>Bacillati</taxon>
        <taxon>Bacillota</taxon>
        <taxon>Clostridia</taxon>
        <taxon>Eubacteriales</taxon>
        <taxon>Clostridiaceae</taxon>
        <taxon>Clostridium</taxon>
    </lineage>
</organism>
<evidence type="ECO:0000313" key="6">
    <source>
        <dbReference type="EMBL" id="MSS35266.1"/>
    </source>
</evidence>
<dbReference type="Pfam" id="PF03466">
    <property type="entry name" value="LysR_substrate"/>
    <property type="match status" value="1"/>
</dbReference>
<dbReference type="SUPFAM" id="SSF46785">
    <property type="entry name" value="Winged helix' DNA-binding domain"/>
    <property type="match status" value="1"/>
</dbReference>
<keyword evidence="2" id="KW-0805">Transcription regulation</keyword>
<keyword evidence="4" id="KW-0804">Transcription</keyword>
<dbReference type="PRINTS" id="PR00039">
    <property type="entry name" value="HTHLYSR"/>
</dbReference>
<proteinExistence type="inferred from homology"/>
<protein>
    <submittedName>
        <fullName evidence="6">LysR family transcriptional regulator</fullName>
    </submittedName>
</protein>
<comment type="similarity">
    <text evidence="1">Belongs to the LysR transcriptional regulatory family.</text>
</comment>
<evidence type="ECO:0000256" key="1">
    <source>
        <dbReference type="ARBA" id="ARBA00009437"/>
    </source>
</evidence>
<dbReference type="CDD" id="cd05466">
    <property type="entry name" value="PBP2_LTTR_substrate"/>
    <property type="match status" value="1"/>
</dbReference>
<feature type="domain" description="HTH lysR-type" evidence="5">
    <location>
        <begin position="17"/>
        <end position="60"/>
    </location>
</feature>
<dbReference type="PROSITE" id="PS50931">
    <property type="entry name" value="HTH_LYSR"/>
    <property type="match status" value="1"/>
</dbReference>
<keyword evidence="7" id="KW-1185">Reference proteome</keyword>
<evidence type="ECO:0000313" key="7">
    <source>
        <dbReference type="Proteomes" id="UP000429958"/>
    </source>
</evidence>
<keyword evidence="3" id="KW-0238">DNA-binding</keyword>
<dbReference type="Gene3D" id="1.10.10.10">
    <property type="entry name" value="Winged helix-like DNA-binding domain superfamily/Winged helix DNA-binding domain"/>
    <property type="match status" value="1"/>
</dbReference>
<dbReference type="InterPro" id="IPR036388">
    <property type="entry name" value="WH-like_DNA-bd_sf"/>
</dbReference>
<sequence length="299" mass="33933">MNVNLEYYRVFYYVCIHGSLTAAARELCISQPAVSQAVRQLEKETGTRLFFRTSKGVQLTREGELLFCYVKIGVESLLEGEQMVKRLLDMDMGEVRIGASDMTLQFFLLPFLERFHREYPRIKVNVTNAPTPETIKSLEDGKIDFGVVTTPFVCKSTVRQSRVKKIHNVFIGGSSFKYLKGMVLEYKALCDLPCIFLEKNTSTRTFMDDFMEEQGIVLKPEFELATSDMIVQFAKRNMGIGCVMEGFAEGALGAGEVFKLRFEREMPGRYISVVTGVSNLISAPGRRLLDMITEERNLL</sequence>
<reference evidence="6 7" key="1">
    <citation type="submission" date="2019-08" db="EMBL/GenBank/DDBJ databases">
        <title>In-depth cultivation of the pig gut microbiome towards novel bacterial diversity and tailored functional studies.</title>
        <authorList>
            <person name="Wylensek D."/>
            <person name="Hitch T.C.A."/>
            <person name="Clavel T."/>
        </authorList>
    </citation>
    <scope>NUCLEOTIDE SEQUENCE [LARGE SCALE GENOMIC DNA]</scope>
    <source>
        <strain evidence="6 7">WCA-389-WT-23D1</strain>
    </source>
</reference>
<dbReference type="Pfam" id="PF00126">
    <property type="entry name" value="HTH_1"/>
    <property type="match status" value="1"/>
</dbReference>
<dbReference type="PANTHER" id="PTHR30126">
    <property type="entry name" value="HTH-TYPE TRANSCRIPTIONAL REGULATOR"/>
    <property type="match status" value="1"/>
</dbReference>
<dbReference type="Gene3D" id="3.40.190.10">
    <property type="entry name" value="Periplasmic binding protein-like II"/>
    <property type="match status" value="2"/>
</dbReference>
<dbReference type="InterPro" id="IPR000847">
    <property type="entry name" value="LysR_HTH_N"/>
</dbReference>
<dbReference type="InterPro" id="IPR036390">
    <property type="entry name" value="WH_DNA-bd_sf"/>
</dbReference>
<dbReference type="EMBL" id="VUMD01000001">
    <property type="protein sequence ID" value="MSS35266.1"/>
    <property type="molecule type" value="Genomic_DNA"/>
</dbReference>
<dbReference type="PANTHER" id="PTHR30126:SF64">
    <property type="entry name" value="HTH-TYPE TRANSCRIPTIONAL REGULATOR CITR"/>
    <property type="match status" value="1"/>
</dbReference>
<dbReference type="GO" id="GO:0000976">
    <property type="term" value="F:transcription cis-regulatory region binding"/>
    <property type="evidence" value="ECO:0007669"/>
    <property type="project" value="TreeGrafter"/>
</dbReference>
<evidence type="ECO:0000256" key="4">
    <source>
        <dbReference type="ARBA" id="ARBA00023163"/>
    </source>
</evidence>
<dbReference type="AlphaFoldDB" id="A0A7X2NI10"/>